<evidence type="ECO:0000313" key="9">
    <source>
        <dbReference type="Proteomes" id="UP000428330"/>
    </source>
</evidence>
<dbReference type="EMBL" id="CP034348">
    <property type="protein sequence ID" value="QGX99504.1"/>
    <property type="molecule type" value="Genomic_DNA"/>
</dbReference>
<feature type="transmembrane region" description="Helical" evidence="7">
    <location>
        <begin position="122"/>
        <end position="139"/>
    </location>
</feature>
<feature type="transmembrane region" description="Helical" evidence="7">
    <location>
        <begin position="392"/>
        <end position="413"/>
    </location>
</feature>
<dbReference type="OrthoDB" id="7605542at2"/>
<keyword evidence="3" id="KW-1003">Cell membrane</keyword>
<feature type="transmembrane region" description="Helical" evidence="7">
    <location>
        <begin position="425"/>
        <end position="443"/>
    </location>
</feature>
<gene>
    <name evidence="8" type="ORF">EI983_14995</name>
</gene>
<reference evidence="9" key="1">
    <citation type="submission" date="2018-12" db="EMBL/GenBank/DDBJ databases">
        <title>Complete genome sequence of Roseovarius sp. MME-070.</title>
        <authorList>
            <person name="Nam Y.-D."/>
            <person name="Kang J."/>
            <person name="Chung W.-H."/>
            <person name="Park Y.S."/>
        </authorList>
    </citation>
    <scope>NUCLEOTIDE SEQUENCE [LARGE SCALE GENOMIC DNA]</scope>
    <source>
        <strain evidence="9">MME-070</strain>
    </source>
</reference>
<organism evidence="8 9">
    <name type="scientific">Roseovarius faecimaris</name>
    <dbReference type="NCBI Taxonomy" id="2494550"/>
    <lineage>
        <taxon>Bacteria</taxon>
        <taxon>Pseudomonadati</taxon>
        <taxon>Pseudomonadota</taxon>
        <taxon>Alphaproteobacteria</taxon>
        <taxon>Rhodobacterales</taxon>
        <taxon>Roseobacteraceae</taxon>
        <taxon>Roseovarius</taxon>
    </lineage>
</organism>
<evidence type="ECO:0000313" key="8">
    <source>
        <dbReference type="EMBL" id="QGX99504.1"/>
    </source>
</evidence>
<dbReference type="GO" id="GO:0005886">
    <property type="term" value="C:plasma membrane"/>
    <property type="evidence" value="ECO:0007669"/>
    <property type="project" value="UniProtKB-SubCell"/>
</dbReference>
<accession>A0A6I6ITT7</accession>
<evidence type="ECO:0000256" key="1">
    <source>
        <dbReference type="ARBA" id="ARBA00004651"/>
    </source>
</evidence>
<feature type="transmembrane region" description="Helical" evidence="7">
    <location>
        <begin position="366"/>
        <end position="386"/>
    </location>
</feature>
<dbReference type="AlphaFoldDB" id="A0A6I6ITT7"/>
<evidence type="ECO:0000256" key="2">
    <source>
        <dbReference type="ARBA" id="ARBA00007430"/>
    </source>
</evidence>
<evidence type="ECO:0000256" key="3">
    <source>
        <dbReference type="ARBA" id="ARBA00022475"/>
    </source>
</evidence>
<feature type="transmembrane region" description="Helical" evidence="7">
    <location>
        <begin position="331"/>
        <end position="354"/>
    </location>
</feature>
<feature type="transmembrane region" description="Helical" evidence="7">
    <location>
        <begin position="96"/>
        <end position="116"/>
    </location>
</feature>
<comment type="subcellular location">
    <subcellularLocation>
        <location evidence="1">Cell membrane</location>
        <topology evidence="1">Multi-pass membrane protein</topology>
    </subcellularLocation>
</comment>
<dbReference type="PANTHER" id="PTHR30250:SF10">
    <property type="entry name" value="LIPOPOLYSACCHARIDE BIOSYNTHESIS PROTEIN WZXC"/>
    <property type="match status" value="1"/>
</dbReference>
<keyword evidence="6 7" id="KW-0472">Membrane</keyword>
<feature type="transmembrane region" description="Helical" evidence="7">
    <location>
        <begin position="255"/>
        <end position="273"/>
    </location>
</feature>
<evidence type="ECO:0000256" key="5">
    <source>
        <dbReference type="ARBA" id="ARBA00022989"/>
    </source>
</evidence>
<keyword evidence="4 7" id="KW-0812">Transmembrane</keyword>
<protein>
    <submittedName>
        <fullName evidence="8">Polysaccharide biosynthesis protein</fullName>
    </submittedName>
</protein>
<dbReference type="KEGG" id="rom:EI983_14995"/>
<dbReference type="Pfam" id="PF13440">
    <property type="entry name" value="Polysacc_synt_3"/>
    <property type="match status" value="1"/>
</dbReference>
<dbReference type="PANTHER" id="PTHR30250">
    <property type="entry name" value="PST FAMILY PREDICTED COLANIC ACID TRANSPORTER"/>
    <property type="match status" value="1"/>
</dbReference>
<feature type="transmembrane region" description="Helical" evidence="7">
    <location>
        <begin position="302"/>
        <end position="325"/>
    </location>
</feature>
<evidence type="ECO:0000256" key="7">
    <source>
        <dbReference type="SAM" id="Phobius"/>
    </source>
</evidence>
<evidence type="ECO:0000256" key="4">
    <source>
        <dbReference type="ARBA" id="ARBA00022692"/>
    </source>
</evidence>
<dbReference type="Proteomes" id="UP000428330">
    <property type="component" value="Chromosome"/>
</dbReference>
<feature type="transmembrane region" description="Helical" evidence="7">
    <location>
        <begin position="21"/>
        <end position="47"/>
    </location>
</feature>
<feature type="transmembrane region" description="Helical" evidence="7">
    <location>
        <begin position="151"/>
        <end position="175"/>
    </location>
</feature>
<keyword evidence="5 7" id="KW-1133">Transmembrane helix</keyword>
<evidence type="ECO:0000256" key="6">
    <source>
        <dbReference type="ARBA" id="ARBA00023136"/>
    </source>
</evidence>
<comment type="similarity">
    <text evidence="2">Belongs to the polysaccharide synthase family.</text>
</comment>
<sequence length="452" mass="48174">MRNLISAFQGNRLLARVLRSSSWLVLGYGGSQFLRLVSNLILARLLFPEAFGLMALVSVVTVGLMMFSDVGIGPAIAQNKRGDDPEFLNTAWTIQVLRGFALWAGACALAWPMAQFYAAPELALYLPIAGISLALAGFNPTRIETAHRHLLVGRLTVLDLISQFIGIASMVVLAWITQSVIALVIGGVIGAAAKLALTHLYLPGDANRFRWEKTAAKELITFGKWIFLSTAFWFVSSQGDKAILGKFLSLDSLGIYNIGYFLASFPLLLGHAVNQRVMIPVYRDAPPSASPQNAAKLAKMHAVISAGVIGLLALMALAGPSLVGLLYDDRYIQAGGIVVLIACALIPQAIGMTYDQAALAAGDSRRFFVFSGSRAVVQVLALLIGITQFGLVGAITGLGLSVLVVHPVLIWLARVHGAWDARHDLAAAVASAGLIGLALWLHWDSIAALATL</sequence>
<proteinExistence type="inferred from homology"/>
<feature type="transmembrane region" description="Helical" evidence="7">
    <location>
        <begin position="53"/>
        <end position="76"/>
    </location>
</feature>
<feature type="transmembrane region" description="Helical" evidence="7">
    <location>
        <begin position="214"/>
        <end position="235"/>
    </location>
</feature>
<feature type="transmembrane region" description="Helical" evidence="7">
    <location>
        <begin position="181"/>
        <end position="202"/>
    </location>
</feature>
<keyword evidence="9" id="KW-1185">Reference proteome</keyword>
<dbReference type="InterPro" id="IPR050833">
    <property type="entry name" value="Poly_Biosynth_Transport"/>
</dbReference>
<name>A0A6I6ITT7_9RHOB</name>
<dbReference type="RefSeq" id="WP_157708186.1">
    <property type="nucleotide sequence ID" value="NZ_CP034348.1"/>
</dbReference>